<name>A0A8T1V9K8_9STRA</name>
<dbReference type="Proteomes" id="UP000694044">
    <property type="component" value="Unassembled WGS sequence"/>
</dbReference>
<dbReference type="AlphaFoldDB" id="A0A8T1V9K8"/>
<sequence>MEKHDRNEDAAVVGQASPLVKAVKSTLTCEYCNTKFTTRGMPFHRSKCARKRENEKAAAKKTRAYKFCILNESIHEEILIFLGNQTLMKMQMITGDRYQQCESVLARYCCKCENDNLVVKEGFCHVLQATKHEAKDKYGVRDKDFSVFFSQPHAQYTLFDRVTLEKFMIRSCGSKMEWVRHLAKRDIRKKTAHATRIQNAEVYALLSTRAPAFVDYVRATNIKKMDKEYLEQCSQRFFTLNSEL</sequence>
<comment type="caution">
    <text evidence="1">The sequence shown here is derived from an EMBL/GenBank/DDBJ whole genome shotgun (WGS) entry which is preliminary data.</text>
</comment>
<gene>
    <name evidence="1" type="ORF">PHYPSEUDO_012348</name>
</gene>
<reference evidence="1" key="1">
    <citation type="submission" date="2021-02" db="EMBL/GenBank/DDBJ databases">
        <authorList>
            <person name="Palmer J.M."/>
        </authorList>
    </citation>
    <scope>NUCLEOTIDE SEQUENCE</scope>
    <source>
        <strain evidence="1">SCRP734</strain>
    </source>
</reference>
<organism evidence="1 2">
    <name type="scientific">Phytophthora pseudosyringae</name>
    <dbReference type="NCBI Taxonomy" id="221518"/>
    <lineage>
        <taxon>Eukaryota</taxon>
        <taxon>Sar</taxon>
        <taxon>Stramenopiles</taxon>
        <taxon>Oomycota</taxon>
        <taxon>Peronosporomycetes</taxon>
        <taxon>Peronosporales</taxon>
        <taxon>Peronosporaceae</taxon>
        <taxon>Phytophthora</taxon>
    </lineage>
</organism>
<dbReference type="OrthoDB" id="90621at2759"/>
<accession>A0A8T1V9K8</accession>
<protein>
    <submittedName>
        <fullName evidence="1">Uncharacterized protein</fullName>
    </submittedName>
</protein>
<keyword evidence="2" id="KW-1185">Reference proteome</keyword>
<dbReference type="EMBL" id="JAGDFM010000593">
    <property type="protein sequence ID" value="KAG7376993.1"/>
    <property type="molecule type" value="Genomic_DNA"/>
</dbReference>
<evidence type="ECO:0000313" key="2">
    <source>
        <dbReference type="Proteomes" id="UP000694044"/>
    </source>
</evidence>
<proteinExistence type="predicted"/>
<evidence type="ECO:0000313" key="1">
    <source>
        <dbReference type="EMBL" id="KAG7376993.1"/>
    </source>
</evidence>